<evidence type="ECO:0000313" key="2">
    <source>
        <dbReference type="EMBL" id="KXS32685.1"/>
    </source>
</evidence>
<dbReference type="InterPro" id="IPR021125">
    <property type="entry name" value="DUF2127"/>
</dbReference>
<dbReference type="PATRIC" id="fig|1796491.3.peg.1324"/>
<proteinExistence type="predicted"/>
<accession>A0A139BVF9</accession>
<dbReference type="Proteomes" id="UP000070578">
    <property type="component" value="Unassembled WGS sequence"/>
</dbReference>
<evidence type="ECO:0008006" key="4">
    <source>
        <dbReference type="Google" id="ProtNLM"/>
    </source>
</evidence>
<reference evidence="2 3" key="1">
    <citation type="submission" date="2016-02" db="EMBL/GenBank/DDBJ databases">
        <authorList>
            <person name="Wen L."/>
            <person name="He K."/>
            <person name="Yang H."/>
        </authorList>
    </citation>
    <scope>NUCLEOTIDE SEQUENCE [LARGE SCALE GENOMIC DNA]</scope>
    <source>
        <strain evidence="2">ShG14-8</strain>
    </source>
</reference>
<dbReference type="EMBL" id="LSLI01000022">
    <property type="protein sequence ID" value="KXS32685.1"/>
    <property type="molecule type" value="Genomic_DNA"/>
</dbReference>
<keyword evidence="1" id="KW-1133">Transmembrane helix</keyword>
<name>A0A139BVF9_9PROT</name>
<comment type="caution">
    <text evidence="2">The sequence shown here is derived from an EMBL/GenBank/DDBJ whole genome shotgun (WGS) entry which is preliminary data.</text>
</comment>
<keyword evidence="1" id="KW-0472">Membrane</keyword>
<organism evidence="2 3">
    <name type="scientific">Candidatus Gallionella acididurans</name>
    <dbReference type="NCBI Taxonomy" id="1796491"/>
    <lineage>
        <taxon>Bacteria</taxon>
        <taxon>Pseudomonadati</taxon>
        <taxon>Pseudomonadota</taxon>
        <taxon>Betaproteobacteria</taxon>
        <taxon>Nitrosomonadales</taxon>
        <taxon>Gallionellaceae</taxon>
        <taxon>Gallionella</taxon>
    </lineage>
</organism>
<evidence type="ECO:0000313" key="3">
    <source>
        <dbReference type="Proteomes" id="UP000070578"/>
    </source>
</evidence>
<protein>
    <recommendedName>
        <fullName evidence="4">DUF2127 domain-containing protein</fullName>
    </recommendedName>
</protein>
<gene>
    <name evidence="2" type="ORF">AWT59_1212</name>
</gene>
<sequence>MAVQLLKTLRAVALIEATKGMLVILTGFGALSLIHRDVQQFAERLVGHLHLNPAKHFPQIFIEAASHLTDARLWTLAAFAAAYGLVRLIEAYGLWHGRRWAEWFAAASGAIYVPFELYELLHKVSWLALGTLAVNLLVVGLMLFALRRSHPAKGIPPA</sequence>
<dbReference type="AlphaFoldDB" id="A0A139BVF9"/>
<evidence type="ECO:0000256" key="1">
    <source>
        <dbReference type="SAM" id="Phobius"/>
    </source>
</evidence>
<feature type="transmembrane region" description="Helical" evidence="1">
    <location>
        <begin position="12"/>
        <end position="34"/>
    </location>
</feature>
<feature type="transmembrane region" description="Helical" evidence="1">
    <location>
        <begin position="124"/>
        <end position="146"/>
    </location>
</feature>
<dbReference type="Pfam" id="PF09900">
    <property type="entry name" value="DUF2127"/>
    <property type="match status" value="1"/>
</dbReference>
<reference evidence="2 3" key="2">
    <citation type="submission" date="2016-03" db="EMBL/GenBank/DDBJ databases">
        <title>New uncultured bacterium of the family Gallionellaceae from acid mine drainage: description and reconstruction of genome based on metagenomic analysis of microbial community.</title>
        <authorList>
            <person name="Kadnikov V."/>
            <person name="Ivasenko D."/>
            <person name="Beletsky A."/>
            <person name="Mardanov A."/>
            <person name="Danilova E."/>
            <person name="Pimenov N."/>
            <person name="Karnachuk O."/>
            <person name="Ravin N."/>
        </authorList>
    </citation>
    <scope>NUCLEOTIDE SEQUENCE [LARGE SCALE GENOMIC DNA]</scope>
    <source>
        <strain evidence="2">ShG14-8</strain>
    </source>
</reference>
<keyword evidence="1" id="KW-0812">Transmembrane</keyword>